<evidence type="ECO:0000256" key="6">
    <source>
        <dbReference type="ARBA" id="ARBA00023125"/>
    </source>
</evidence>
<dbReference type="InterPro" id="IPR002104">
    <property type="entry name" value="Integrase_catalytic"/>
</dbReference>
<keyword evidence="6 9" id="KW-0238">DNA-binding</keyword>
<geneLocation type="plasmid" evidence="12">
    <name>pA81</name>
</geneLocation>
<reference evidence="12" key="2">
    <citation type="submission" date="2005-01" db="EMBL/GenBank/DDBJ databases">
        <title>Analysis of large plasmid from chlorobenzoic acids degrading strain Achromobacter xylosoxidans A8.</title>
        <authorList>
            <person name="Jencova V."/>
        </authorList>
    </citation>
    <scope>NUCLEOTIDE SEQUENCE</scope>
    <source>
        <strain evidence="12">A8</strain>
        <plasmid evidence="12">pA81</plasmid>
    </source>
</reference>
<sequence>MNALVSLDQMMVPAPPDGRKGRNRATSRSQLAAVDDRSAVLAWLARYTDSPATLASYRKEAERLLLWCVLQRGAALSDLTHEDLLLYQRFLADPQPAERWVMEPGQKPGRNSPRWRPFAGPLWASSLRQALSILNAMFSWLVEAGHLAGHPLALSRRKRRQAAPRVSRFLPEEHWDVVKAAIEAMPVGSERERLHASRCRWLFSLLYIGGLRVSEICDARMGGFFSRRGADGRERWWLRNHRQQAARPAWCRPRAILMTELMRYRKAHALSPLPLEGRRHAIGDDADRPGQAYGTSAIHELVKGVMQAAAAALRRRGSDFGAAAAHLEQASTHWIRHTAGSHLSEKVDLKVVRDNLGHANISTTSIYLHTEDDARHDATAAGHRVGWRSP</sequence>
<evidence type="ECO:0000256" key="4">
    <source>
        <dbReference type="ARBA" id="ARBA00022829"/>
    </source>
</evidence>
<feature type="domain" description="Core-binding (CB)" evidence="11">
    <location>
        <begin position="34"/>
        <end position="142"/>
    </location>
</feature>
<evidence type="ECO:0000259" key="11">
    <source>
        <dbReference type="PROSITE" id="PS51900"/>
    </source>
</evidence>
<dbReference type="GO" id="GO:0051301">
    <property type="term" value="P:cell division"/>
    <property type="evidence" value="ECO:0007669"/>
    <property type="project" value="UniProtKB-KW"/>
</dbReference>
<keyword evidence="3" id="KW-0132">Cell division</keyword>
<dbReference type="GO" id="GO:0003677">
    <property type="term" value="F:DNA binding"/>
    <property type="evidence" value="ECO:0007669"/>
    <property type="project" value="UniProtKB-UniRule"/>
</dbReference>
<reference evidence="12" key="1">
    <citation type="journal article" date="2004" name="Int. Biodeterior. Biodegradation">
        <title>Chlorocatechol catabolic enzymes from Achromobacter xylosoxidans A8.</title>
        <authorList>
            <person name="Jencova V."/>
            <person name="Strnad H."/>
            <person name="Chodora Z."/>
            <person name="Ulbrich P."/>
            <person name="Hickey W.J."/>
            <person name="Paces V."/>
        </authorList>
    </citation>
    <scope>NUCLEOTIDE SEQUENCE [LARGE SCALE GENOMIC DNA]</scope>
    <source>
        <strain evidence="12">A8</strain>
        <plasmid evidence="12">pA81</plasmid>
    </source>
</reference>
<evidence type="ECO:0000256" key="5">
    <source>
        <dbReference type="ARBA" id="ARBA00022908"/>
    </source>
</evidence>
<dbReference type="PANTHER" id="PTHR30349:SF77">
    <property type="entry name" value="TYROSINE RECOMBINASE XERC"/>
    <property type="match status" value="1"/>
</dbReference>
<dbReference type="RefSeq" id="WP_011255208.1">
    <property type="nucleotide sequence ID" value="NC_006830.1"/>
</dbReference>
<protein>
    <submittedName>
        <fullName evidence="12">Integrase/recombinase</fullName>
    </submittedName>
</protein>
<gene>
    <name evidence="12" type="primary">int</name>
</gene>
<evidence type="ECO:0000313" key="12">
    <source>
        <dbReference type="EMBL" id="CAI47894.1"/>
    </source>
</evidence>
<dbReference type="InterPro" id="IPR013762">
    <property type="entry name" value="Integrase-like_cat_sf"/>
</dbReference>
<accession>Q5GR77</accession>
<keyword evidence="8" id="KW-0131">Cell cycle</keyword>
<organism evidence="12">
    <name type="scientific">Achromobacter xylosoxidans (strain A8)</name>
    <dbReference type="NCBI Taxonomy" id="762376"/>
    <lineage>
        <taxon>Bacteria</taxon>
        <taxon>Pseudomonadati</taxon>
        <taxon>Pseudomonadota</taxon>
        <taxon>Betaproteobacteria</taxon>
        <taxon>Burkholderiales</taxon>
        <taxon>Alcaligenaceae</taxon>
        <taxon>Achromobacter</taxon>
    </lineage>
</organism>
<dbReference type="GO" id="GO:0005737">
    <property type="term" value="C:cytoplasm"/>
    <property type="evidence" value="ECO:0007669"/>
    <property type="project" value="UniProtKB-SubCell"/>
</dbReference>
<keyword evidence="5" id="KW-0229">DNA integration</keyword>
<keyword evidence="4" id="KW-0159">Chromosome partition</keyword>
<keyword evidence="2" id="KW-0963">Cytoplasm</keyword>
<evidence type="ECO:0000256" key="3">
    <source>
        <dbReference type="ARBA" id="ARBA00022618"/>
    </source>
</evidence>
<dbReference type="Gene3D" id="1.10.150.130">
    <property type="match status" value="1"/>
</dbReference>
<dbReference type="Pfam" id="PF00589">
    <property type="entry name" value="Phage_integrase"/>
    <property type="match status" value="1"/>
</dbReference>
<name>Q5GR77_ACHXA</name>
<feature type="domain" description="Tyr recombinase" evidence="10">
    <location>
        <begin position="165"/>
        <end position="381"/>
    </location>
</feature>
<evidence type="ECO:0000256" key="1">
    <source>
        <dbReference type="ARBA" id="ARBA00004496"/>
    </source>
</evidence>
<evidence type="ECO:0000256" key="7">
    <source>
        <dbReference type="ARBA" id="ARBA00023172"/>
    </source>
</evidence>
<dbReference type="InterPro" id="IPR044068">
    <property type="entry name" value="CB"/>
</dbReference>
<dbReference type="PANTHER" id="PTHR30349">
    <property type="entry name" value="PHAGE INTEGRASE-RELATED"/>
    <property type="match status" value="1"/>
</dbReference>
<evidence type="ECO:0000256" key="8">
    <source>
        <dbReference type="ARBA" id="ARBA00023306"/>
    </source>
</evidence>
<dbReference type="GO" id="GO:0007059">
    <property type="term" value="P:chromosome segregation"/>
    <property type="evidence" value="ECO:0007669"/>
    <property type="project" value="UniProtKB-KW"/>
</dbReference>
<proteinExistence type="predicted"/>
<dbReference type="InterPro" id="IPR050090">
    <property type="entry name" value="Tyrosine_recombinase_XerCD"/>
</dbReference>
<dbReference type="EMBL" id="AJ515144">
    <property type="protein sequence ID" value="CAI47894.1"/>
    <property type="molecule type" value="Genomic_DNA"/>
</dbReference>
<dbReference type="Gene3D" id="1.10.443.10">
    <property type="entry name" value="Intergrase catalytic core"/>
    <property type="match status" value="1"/>
</dbReference>
<evidence type="ECO:0000259" key="10">
    <source>
        <dbReference type="PROSITE" id="PS51898"/>
    </source>
</evidence>
<keyword evidence="7" id="KW-0233">DNA recombination</keyword>
<dbReference type="InterPro" id="IPR010998">
    <property type="entry name" value="Integrase_recombinase_N"/>
</dbReference>
<dbReference type="SUPFAM" id="SSF56349">
    <property type="entry name" value="DNA breaking-rejoining enzymes"/>
    <property type="match status" value="1"/>
</dbReference>
<keyword evidence="12" id="KW-0614">Plasmid</keyword>
<dbReference type="GO" id="GO:0006310">
    <property type="term" value="P:DNA recombination"/>
    <property type="evidence" value="ECO:0007669"/>
    <property type="project" value="UniProtKB-KW"/>
</dbReference>
<comment type="subcellular location">
    <subcellularLocation>
        <location evidence="1">Cytoplasm</location>
    </subcellularLocation>
</comment>
<dbReference type="AlphaFoldDB" id="Q5GR77"/>
<dbReference type="CDD" id="cd00397">
    <property type="entry name" value="DNA_BRE_C"/>
    <property type="match status" value="1"/>
</dbReference>
<dbReference type="PROSITE" id="PS51898">
    <property type="entry name" value="TYR_RECOMBINASE"/>
    <property type="match status" value="1"/>
</dbReference>
<dbReference type="PROSITE" id="PS51900">
    <property type="entry name" value="CB"/>
    <property type="match status" value="1"/>
</dbReference>
<evidence type="ECO:0000256" key="2">
    <source>
        <dbReference type="ARBA" id="ARBA00022490"/>
    </source>
</evidence>
<dbReference type="InterPro" id="IPR011010">
    <property type="entry name" value="DNA_brk_join_enz"/>
</dbReference>
<evidence type="ECO:0000256" key="9">
    <source>
        <dbReference type="PROSITE-ProRule" id="PRU01248"/>
    </source>
</evidence>
<dbReference type="GO" id="GO:0015074">
    <property type="term" value="P:DNA integration"/>
    <property type="evidence" value="ECO:0007669"/>
    <property type="project" value="UniProtKB-KW"/>
</dbReference>